<comment type="similarity">
    <text evidence="2">Belongs to the malic enzymes family.</text>
</comment>
<protein>
    <submittedName>
        <fullName evidence="4">NAD-dependent malic enzyme</fullName>
        <ecNumber evidence="4">1.1.1.38</ecNumber>
    </submittedName>
</protein>
<dbReference type="InterPro" id="IPR046346">
    <property type="entry name" value="Aminoacid_DH-like_N_sf"/>
</dbReference>
<dbReference type="EMBL" id="CABEEZ010000014">
    <property type="protein sequence ID" value="VTR16791.1"/>
    <property type="molecule type" value="Genomic_DNA"/>
</dbReference>
<gene>
    <name evidence="4" type="primary">maeA_2</name>
    <name evidence="4" type="ORF">NCTC12965_00262</name>
</gene>
<name>A0A4U9TM79_SERFO</name>
<accession>A0A4U9TM79</accession>
<evidence type="ECO:0000259" key="3">
    <source>
        <dbReference type="SMART" id="SM01274"/>
    </source>
</evidence>
<feature type="domain" description="Malic enzyme N-terminal" evidence="3">
    <location>
        <begin position="1"/>
        <end position="95"/>
    </location>
</feature>
<dbReference type="GO" id="GO:0046872">
    <property type="term" value="F:metal ion binding"/>
    <property type="evidence" value="ECO:0007669"/>
    <property type="project" value="UniProtKB-KW"/>
</dbReference>
<dbReference type="GO" id="GO:0016616">
    <property type="term" value="F:oxidoreductase activity, acting on the CH-OH group of donors, NAD or NADP as acceptor"/>
    <property type="evidence" value="ECO:0007669"/>
    <property type="project" value="InterPro"/>
</dbReference>
<dbReference type="SMART" id="SM01274">
    <property type="entry name" value="malic"/>
    <property type="match status" value="1"/>
</dbReference>
<dbReference type="InterPro" id="IPR012301">
    <property type="entry name" value="Malic_N_dom"/>
</dbReference>
<dbReference type="PANTHER" id="PTHR23406:SF34">
    <property type="entry name" value="NAD-DEPENDENT MALIC ENZYME, MITOCHONDRIAL"/>
    <property type="match status" value="1"/>
</dbReference>
<dbReference type="GO" id="GO:0006108">
    <property type="term" value="P:malate metabolic process"/>
    <property type="evidence" value="ECO:0007669"/>
    <property type="project" value="TreeGrafter"/>
</dbReference>
<sequence>MVTDGERILGLGDQGIGGMGIPIGKLSLYTACGGISPAYTLPVVLDVGTNNPQRLNDPLYMGWRHPRISGDEYHAFVEEFIQAVKRRWPNVLLQF</sequence>
<dbReference type="InterPro" id="IPR001891">
    <property type="entry name" value="Malic_OxRdtase"/>
</dbReference>
<keyword evidence="2" id="KW-0479">Metal-binding</keyword>
<dbReference type="SUPFAM" id="SSF53223">
    <property type="entry name" value="Aminoacid dehydrogenase-like, N-terminal domain"/>
    <property type="match status" value="1"/>
</dbReference>
<dbReference type="InterPro" id="IPR037062">
    <property type="entry name" value="Malic_N_dom_sf"/>
</dbReference>
<dbReference type="PANTHER" id="PTHR23406">
    <property type="entry name" value="MALIC ENZYME-RELATED"/>
    <property type="match status" value="1"/>
</dbReference>
<organism evidence="4">
    <name type="scientific">Serratia fonticola</name>
    <dbReference type="NCBI Taxonomy" id="47917"/>
    <lineage>
        <taxon>Bacteria</taxon>
        <taxon>Pseudomonadati</taxon>
        <taxon>Pseudomonadota</taxon>
        <taxon>Gammaproteobacteria</taxon>
        <taxon>Enterobacterales</taxon>
        <taxon>Yersiniaceae</taxon>
        <taxon>Serratia</taxon>
    </lineage>
</organism>
<dbReference type="Pfam" id="PF00390">
    <property type="entry name" value="malic"/>
    <property type="match status" value="1"/>
</dbReference>
<proteinExistence type="inferred from homology"/>
<evidence type="ECO:0000256" key="2">
    <source>
        <dbReference type="RuleBase" id="RU003427"/>
    </source>
</evidence>
<dbReference type="GO" id="GO:0004470">
    <property type="term" value="F:malic enzyme activity"/>
    <property type="evidence" value="ECO:0007669"/>
    <property type="project" value="InterPro"/>
</dbReference>
<dbReference type="AlphaFoldDB" id="A0A4U9TM79"/>
<keyword evidence="4" id="KW-0560">Oxidoreductase</keyword>
<evidence type="ECO:0000313" key="4">
    <source>
        <dbReference type="EMBL" id="VTR16791.1"/>
    </source>
</evidence>
<reference evidence="4" key="1">
    <citation type="submission" date="2019-05" db="EMBL/GenBank/DDBJ databases">
        <authorList>
            <consortium name="Pathogen Informatics"/>
        </authorList>
    </citation>
    <scope>NUCLEOTIDE SEQUENCE [LARGE SCALE GENOMIC DNA]</scope>
    <source>
        <strain evidence="4">NCTC12965</strain>
    </source>
</reference>
<dbReference type="GO" id="GO:0005829">
    <property type="term" value="C:cytosol"/>
    <property type="evidence" value="ECO:0007669"/>
    <property type="project" value="TreeGrafter"/>
</dbReference>
<dbReference type="Gene3D" id="3.40.50.10380">
    <property type="entry name" value="Malic enzyme, N-terminal domain"/>
    <property type="match status" value="1"/>
</dbReference>
<dbReference type="PRINTS" id="PR00072">
    <property type="entry name" value="MALOXRDTASE"/>
</dbReference>
<keyword evidence="1" id="KW-0520">NAD</keyword>
<dbReference type="EC" id="1.1.1.38" evidence="4"/>
<evidence type="ECO:0000256" key="1">
    <source>
        <dbReference type="ARBA" id="ARBA00023027"/>
    </source>
</evidence>